<accession>A0ABD2WSW6</accession>
<name>A0ABD2WSW6_9HYME</name>
<dbReference type="Proteomes" id="UP001627154">
    <property type="component" value="Unassembled WGS sequence"/>
</dbReference>
<evidence type="ECO:0000313" key="2">
    <source>
        <dbReference type="Proteomes" id="UP001627154"/>
    </source>
</evidence>
<keyword evidence="2" id="KW-1185">Reference proteome</keyword>
<dbReference type="EMBL" id="JBJJXI010000078">
    <property type="protein sequence ID" value="KAL3395643.1"/>
    <property type="molecule type" value="Genomic_DNA"/>
</dbReference>
<organism evidence="1 2">
    <name type="scientific">Trichogramma kaykai</name>
    <dbReference type="NCBI Taxonomy" id="54128"/>
    <lineage>
        <taxon>Eukaryota</taxon>
        <taxon>Metazoa</taxon>
        <taxon>Ecdysozoa</taxon>
        <taxon>Arthropoda</taxon>
        <taxon>Hexapoda</taxon>
        <taxon>Insecta</taxon>
        <taxon>Pterygota</taxon>
        <taxon>Neoptera</taxon>
        <taxon>Endopterygota</taxon>
        <taxon>Hymenoptera</taxon>
        <taxon>Apocrita</taxon>
        <taxon>Proctotrupomorpha</taxon>
        <taxon>Chalcidoidea</taxon>
        <taxon>Trichogrammatidae</taxon>
        <taxon>Trichogramma</taxon>
    </lineage>
</organism>
<evidence type="ECO:0000313" key="1">
    <source>
        <dbReference type="EMBL" id="KAL3395643.1"/>
    </source>
</evidence>
<comment type="caution">
    <text evidence="1">The sequence shown here is derived from an EMBL/GenBank/DDBJ whole genome shotgun (WGS) entry which is preliminary data.</text>
</comment>
<sequence length="164" mass="18695">MFNKKVCVSINHTETCSPHSLTMVAFTRVIIIIRTPKITSFHAHRGHALCNITNVQHIYFAIITLQFNVSVGNEIYCIFTRNQKYAHSQTIQTPFSENTTVQKSIKNVSVPDVMVCRGSNTSSNANYESSCCGTKSHLKRRNICTYFSQSVTFENKKVIIEYYE</sequence>
<protein>
    <submittedName>
        <fullName evidence="1">Uncharacterized protein</fullName>
    </submittedName>
</protein>
<reference evidence="1 2" key="1">
    <citation type="journal article" date="2024" name="bioRxiv">
        <title>A reference genome for Trichogramma kaykai: A tiny desert-dwelling parasitoid wasp with competing sex-ratio distorters.</title>
        <authorList>
            <person name="Culotta J."/>
            <person name="Lindsey A.R."/>
        </authorList>
    </citation>
    <scope>NUCLEOTIDE SEQUENCE [LARGE SCALE GENOMIC DNA]</scope>
    <source>
        <strain evidence="1 2">KSX58</strain>
    </source>
</reference>
<proteinExistence type="predicted"/>
<dbReference type="AlphaFoldDB" id="A0ABD2WSW6"/>
<gene>
    <name evidence="1" type="ORF">TKK_010183</name>
</gene>